<dbReference type="InterPro" id="IPR046341">
    <property type="entry name" value="SET_dom_sf"/>
</dbReference>
<dbReference type="SUPFAM" id="SSF82199">
    <property type="entry name" value="SET domain"/>
    <property type="match status" value="1"/>
</dbReference>
<evidence type="ECO:0000256" key="2">
    <source>
        <dbReference type="ARBA" id="ARBA00022454"/>
    </source>
</evidence>
<feature type="domain" description="SET" evidence="6">
    <location>
        <begin position="3"/>
        <end position="122"/>
    </location>
</feature>
<name>T1B2M0_9ZZZZ</name>
<evidence type="ECO:0000256" key="4">
    <source>
        <dbReference type="ARBA" id="ARBA00022679"/>
    </source>
</evidence>
<dbReference type="Gene3D" id="2.170.270.10">
    <property type="entry name" value="SET domain"/>
    <property type="match status" value="1"/>
</dbReference>
<keyword evidence="2" id="KW-0158">Chromosome</keyword>
<reference evidence="7" key="1">
    <citation type="submission" date="2013-08" db="EMBL/GenBank/DDBJ databases">
        <authorList>
            <person name="Mendez C."/>
            <person name="Richter M."/>
            <person name="Ferrer M."/>
            <person name="Sanchez J."/>
        </authorList>
    </citation>
    <scope>NUCLEOTIDE SEQUENCE</scope>
</reference>
<dbReference type="PROSITE" id="PS50280">
    <property type="entry name" value="SET"/>
    <property type="match status" value="1"/>
</dbReference>
<dbReference type="PANTHER" id="PTHR22884">
    <property type="entry name" value="SET DOMAIN PROTEINS"/>
    <property type="match status" value="1"/>
</dbReference>
<evidence type="ECO:0000256" key="1">
    <source>
        <dbReference type="ARBA" id="ARBA00004286"/>
    </source>
</evidence>
<proteinExistence type="predicted"/>
<dbReference type="GO" id="GO:0005694">
    <property type="term" value="C:chromosome"/>
    <property type="evidence" value="ECO:0007669"/>
    <property type="project" value="UniProtKB-SubCell"/>
</dbReference>
<dbReference type="AlphaFoldDB" id="T1B2M0"/>
<dbReference type="GO" id="GO:0032259">
    <property type="term" value="P:methylation"/>
    <property type="evidence" value="ECO:0007669"/>
    <property type="project" value="UniProtKB-KW"/>
</dbReference>
<dbReference type="SMART" id="SM00317">
    <property type="entry name" value="SET"/>
    <property type="match status" value="1"/>
</dbReference>
<keyword evidence="3" id="KW-0489">Methyltransferase</keyword>
<dbReference type="GO" id="GO:0008168">
    <property type="term" value="F:methyltransferase activity"/>
    <property type="evidence" value="ECO:0007669"/>
    <property type="project" value="UniProtKB-KW"/>
</dbReference>
<comment type="subcellular location">
    <subcellularLocation>
        <location evidence="1">Chromosome</location>
    </subcellularLocation>
</comment>
<dbReference type="InterPro" id="IPR001214">
    <property type="entry name" value="SET_dom"/>
</dbReference>
<protein>
    <submittedName>
        <fullName evidence="7">Nuclear protein SET</fullName>
    </submittedName>
</protein>
<keyword evidence="4" id="KW-0808">Transferase</keyword>
<reference evidence="7" key="2">
    <citation type="journal article" date="2014" name="ISME J.">
        <title>Microbial stratification in low pH oxic and suboxic macroscopic growths along an acid mine drainage.</title>
        <authorList>
            <person name="Mendez-Garcia C."/>
            <person name="Mesa V."/>
            <person name="Sprenger R.R."/>
            <person name="Richter M."/>
            <person name="Diez M.S."/>
            <person name="Solano J."/>
            <person name="Bargiela R."/>
            <person name="Golyshina O.V."/>
            <person name="Manteca A."/>
            <person name="Ramos J.L."/>
            <person name="Gallego J.R."/>
            <person name="Llorente I."/>
            <person name="Martins Dos Santos V.A."/>
            <person name="Jensen O.N."/>
            <person name="Pelaez A.I."/>
            <person name="Sanchez J."/>
            <person name="Ferrer M."/>
        </authorList>
    </citation>
    <scope>NUCLEOTIDE SEQUENCE</scope>
</reference>
<keyword evidence="5" id="KW-0949">S-adenosyl-L-methionine</keyword>
<dbReference type="InterPro" id="IPR050777">
    <property type="entry name" value="SET2_Histone-Lys_MeTrsfase"/>
</dbReference>
<organism evidence="7">
    <name type="scientific">mine drainage metagenome</name>
    <dbReference type="NCBI Taxonomy" id="410659"/>
    <lineage>
        <taxon>unclassified sequences</taxon>
        <taxon>metagenomes</taxon>
        <taxon>ecological metagenomes</taxon>
    </lineage>
</organism>
<evidence type="ECO:0000259" key="6">
    <source>
        <dbReference type="PROSITE" id="PS50280"/>
    </source>
</evidence>
<evidence type="ECO:0000256" key="3">
    <source>
        <dbReference type="ARBA" id="ARBA00022603"/>
    </source>
</evidence>
<comment type="caution">
    <text evidence="7">The sequence shown here is derived from an EMBL/GenBank/DDBJ whole genome shotgun (WGS) entry which is preliminary data.</text>
</comment>
<sequence length="162" mass="18063">MPARFLVRRSAIHGNGVFARIPLAAARRVLEYRGRLITHAEANRLYGGSVEQGHTFLFNLNESYIIDGNQGGNSARWINHSCTPNCRAEVHVNIDGDARRDRVIIVALRDIAPGEEITYNYGIVLEVPHTPRLKRLWACRCGTPRCSGTLLQPRARHRAGAA</sequence>
<accession>T1B2M0</accession>
<dbReference type="Pfam" id="PF00856">
    <property type="entry name" value="SET"/>
    <property type="match status" value="1"/>
</dbReference>
<evidence type="ECO:0000313" key="7">
    <source>
        <dbReference type="EMBL" id="EQD62833.1"/>
    </source>
</evidence>
<evidence type="ECO:0000256" key="5">
    <source>
        <dbReference type="ARBA" id="ARBA00022691"/>
    </source>
</evidence>
<gene>
    <name evidence="7" type="ORF">B1B_07089</name>
</gene>
<dbReference type="EMBL" id="AUZY01004508">
    <property type="protein sequence ID" value="EQD62833.1"/>
    <property type="molecule type" value="Genomic_DNA"/>
</dbReference>